<protein>
    <recommendedName>
        <fullName evidence="4">PKD domain-containing protein</fullName>
    </recommendedName>
</protein>
<evidence type="ECO:0000256" key="1">
    <source>
        <dbReference type="SAM" id="MobiDB-lite"/>
    </source>
</evidence>
<dbReference type="Gene3D" id="2.60.40.10">
    <property type="entry name" value="Immunoglobulins"/>
    <property type="match status" value="2"/>
</dbReference>
<dbReference type="EMBL" id="CP043450">
    <property type="protein sequence ID" value="QEM11201.1"/>
    <property type="molecule type" value="Genomic_DNA"/>
</dbReference>
<keyword evidence="3" id="KW-1185">Reference proteome</keyword>
<reference evidence="2" key="1">
    <citation type="submission" date="2019-08" db="EMBL/GenBank/DDBJ databases">
        <title>Comparative genome analysis confer to the adaptation heavy metal polluted environment.</title>
        <authorList>
            <person name="Li Y."/>
        </authorList>
    </citation>
    <scope>NUCLEOTIDE SEQUENCE [LARGE SCALE GENOMIC DNA]</scope>
    <source>
        <strain evidence="2">P1</strain>
    </source>
</reference>
<organism evidence="2 3">
    <name type="scientific">Mucilaginibacter rubeus</name>
    <dbReference type="NCBI Taxonomy" id="2027860"/>
    <lineage>
        <taxon>Bacteria</taxon>
        <taxon>Pseudomonadati</taxon>
        <taxon>Bacteroidota</taxon>
        <taxon>Sphingobacteriia</taxon>
        <taxon>Sphingobacteriales</taxon>
        <taxon>Sphingobacteriaceae</taxon>
        <taxon>Mucilaginibacter</taxon>
    </lineage>
</organism>
<feature type="region of interest" description="Disordered" evidence="1">
    <location>
        <begin position="1349"/>
        <end position="1392"/>
    </location>
</feature>
<evidence type="ECO:0008006" key="4">
    <source>
        <dbReference type="Google" id="ProtNLM"/>
    </source>
</evidence>
<sequence>MPPVTNIKLTDITLEYNSFVDSQVLTAKQLNDIVEFFEDQQRLTRTCLIGVGLVCGLSFKGDANGITIGKGCGVTTDGDLLYMPETTYKNFRAYDNSLIKYPPFYPLGTDAAQMALWELVTPDDKGAFPVDSFALTDFKSKATKDLTEMYGLLYLEYYSKDPDACTAIDCDNQGRKQVAKPKVLLVSQADMNQIIEQTGSEVIYDDIYKKYFNAYNAYFDAPVLAAKRVFFNTQTTASSSALTAAFSKIANDGAVGLSGAVQTLYNIFKFALDPQSVYPITSIVANINTTLSKATAPMQAQYLYDFYKDLLTGYNELRALLSDIIYQCCPNIYAFPKHIMLGALNTTPTAKPTPYRHKFYASPAVSANKDKLNLALNLLDRLNTMSSGFSLPASPVVKITPSIDNSKPLEARAIPFYYGNPVDLAQKWSYNRWLQGTDKLILGYNASAYSPANDMVVNPLSYGIDSNNFFRIEGHIGKKYTEALAAVDKIRQDSNLPFDAVAIRLGDVTLSDINIDDYACQFNDLEATLRAFQAEQNCLYSDVSKFFSSFDTKTGYVLADEIKAQAAQQTLSLADDVKTTDTTAATTTGATKVRMAAASKLVETAAAVPSARMQVTNELAINKSISNILINGGINAVDNNINVAKDSVGSYLDQIRRQGGAVSISDYADAAGKTIDTSATGSYEQAIAVDIPVRVIAGTRNISQWLPDRLVDIDDDTIDNFSAKIDDLCNEVKTATQRSRLIFAKADYVRKGYEDDYELQLWRLSENCCAGQALAVILKEIQDRKAKLLAQLTFSAYAANHTGLEHLAGVPAGGTFVMVYATTMTKPNPTPVTTIPIDDRLKVLQANPQFVKGFASDNDAMTFIAQNTNFEDIAAAVKYYQVQSPRKFTPTIEADVISKTQALAVDLGKLRAAVANPDVPEDIVFADFCLPYMCCSDCPPVAFIMPKPQVGLSLPKAVACSDEGLLQFKVSPADGVIKAAAGFEATVVTKDAVNYFDTTKVKDGTFGQQIKFTVNDQPTDCTITVFKHPAVTPAAQAGGTDAASVGVTIKLSAKTNQATGDTFAYTWTMPDGQVHANLTTPDDSVTYLYADLRQKFPDGKLTFTLSANNHDCTDVEPVTITVQIPEEPVNLTLAASEVCSDGGNINFTTVQPANGVVTSKIAGAAVKLLGSQWVVDPSSGPYDVTINDFMVNGKPVPGCTLTIHEHPQASFGYKVTMDNEKAAATVTLTNNTPNPGSFKFTWTFDDGTTSNDVNTVKVFDMRQFPRGRSTIITLMAVNGKFEKCRAVFTPTPPVALPPISSTPILTNLPPIIVNPPVVTTVPPVLTSPTTATVPPVTTTVPPVVVKETPSVTPSVTPTPTVTPKTDTTTVKTTPAVTPAATPAPAVTPKVDTATTTVKTSPVVTPAATPKVEPVTPAPTTVTPKVDTSTIKANPTVTPAATPAPTVTPKIDPKIIIKKEPGTDPGTVK</sequence>
<gene>
    <name evidence="2" type="ORF">DEO27_014620</name>
</gene>
<dbReference type="KEGG" id="mrub:DEO27_014620"/>
<dbReference type="Proteomes" id="UP000251402">
    <property type="component" value="Chromosome"/>
</dbReference>
<proteinExistence type="predicted"/>
<evidence type="ECO:0000313" key="2">
    <source>
        <dbReference type="EMBL" id="QEM11201.1"/>
    </source>
</evidence>
<dbReference type="OrthoDB" id="596204at2"/>
<dbReference type="InterPro" id="IPR013783">
    <property type="entry name" value="Ig-like_fold"/>
</dbReference>
<name>A0A5C1I1W9_9SPHI</name>
<dbReference type="RefSeq" id="WP_112573746.1">
    <property type="nucleotide sequence ID" value="NZ_CP043450.1"/>
</dbReference>
<accession>A0A5C1I1W9</accession>
<evidence type="ECO:0000313" key="3">
    <source>
        <dbReference type="Proteomes" id="UP000251402"/>
    </source>
</evidence>